<reference evidence="2" key="1">
    <citation type="journal article" date="2021" name="Environ. Microbiol.">
        <title>Genomic characterization of three novel Desulfobacterota classes expand the metabolic and phylogenetic diversity of the phylum.</title>
        <authorList>
            <person name="Murphy C.L."/>
            <person name="Biggerstaff J."/>
            <person name="Eichhorn A."/>
            <person name="Ewing E."/>
            <person name="Shahan R."/>
            <person name="Soriano D."/>
            <person name="Stewart S."/>
            <person name="VanMol K."/>
            <person name="Walker R."/>
            <person name="Walters P."/>
            <person name="Elshahed M.S."/>
            <person name="Youssef N.H."/>
        </authorList>
    </citation>
    <scope>NUCLEOTIDE SEQUENCE</scope>
    <source>
        <strain evidence="2">Zod_Metabat.24</strain>
    </source>
</reference>
<organism evidence="2 3">
    <name type="scientific">Candidatus Zymogenus saltonus</name>
    <dbReference type="NCBI Taxonomy" id="2844893"/>
    <lineage>
        <taxon>Bacteria</taxon>
        <taxon>Deltaproteobacteria</taxon>
        <taxon>Candidatus Zymogenia</taxon>
        <taxon>Candidatus Zymogeniales</taxon>
        <taxon>Candidatus Zymogenaceae</taxon>
        <taxon>Candidatus Zymogenus</taxon>
    </lineage>
</organism>
<dbReference type="Gene3D" id="1.20.1260.10">
    <property type="match status" value="1"/>
</dbReference>
<dbReference type="AlphaFoldDB" id="A0A9D8PKJ7"/>
<accession>A0A9D8PKJ7</accession>
<sequence length="227" mass="25494">MKGFTKPALIAAVIAGISCVVFFAPSLKAQDNVTTVVDAKIATIEITELTAEEAKGILFMREEEKLARDVYRAIYDKWGIRIFSSITASEQTHMDALEKIIKRYGLKDPVSDDVPGVFKNDMLADLYTELIDKAGKSLNDALIVGAQIEELDIADLKKWIEATDNDDVRILYQNLMKGSRNHLRSFNRQVERAGVKYTPAYLNADLFNRIVTSPRERGAILDPDYTF</sequence>
<name>A0A9D8PKJ7_9DELT</name>
<proteinExistence type="predicted"/>
<feature type="domain" description="DUF2202" evidence="1">
    <location>
        <begin position="53"/>
        <end position="213"/>
    </location>
</feature>
<dbReference type="SUPFAM" id="SSF47240">
    <property type="entry name" value="Ferritin-like"/>
    <property type="match status" value="1"/>
</dbReference>
<evidence type="ECO:0000313" key="3">
    <source>
        <dbReference type="Proteomes" id="UP000809273"/>
    </source>
</evidence>
<dbReference type="PROSITE" id="PS51257">
    <property type="entry name" value="PROKAR_LIPOPROTEIN"/>
    <property type="match status" value="1"/>
</dbReference>
<dbReference type="Proteomes" id="UP000809273">
    <property type="component" value="Unassembled WGS sequence"/>
</dbReference>
<dbReference type="Pfam" id="PF09968">
    <property type="entry name" value="DUF2202"/>
    <property type="match status" value="1"/>
</dbReference>
<protein>
    <submittedName>
        <fullName evidence="2">DUF2202 domain-containing protein</fullName>
    </submittedName>
</protein>
<dbReference type="InterPro" id="IPR012347">
    <property type="entry name" value="Ferritin-like"/>
</dbReference>
<dbReference type="EMBL" id="JAFGIX010000001">
    <property type="protein sequence ID" value="MBN1571609.1"/>
    <property type="molecule type" value="Genomic_DNA"/>
</dbReference>
<comment type="caution">
    <text evidence="2">The sequence shown here is derived from an EMBL/GenBank/DDBJ whole genome shotgun (WGS) entry which is preliminary data.</text>
</comment>
<dbReference type="InterPro" id="IPR009078">
    <property type="entry name" value="Ferritin-like_SF"/>
</dbReference>
<dbReference type="InterPro" id="IPR019243">
    <property type="entry name" value="DUF2202"/>
</dbReference>
<evidence type="ECO:0000313" key="2">
    <source>
        <dbReference type="EMBL" id="MBN1571609.1"/>
    </source>
</evidence>
<dbReference type="CDD" id="cd01048">
    <property type="entry name" value="Ferritin_like_AB2"/>
    <property type="match status" value="1"/>
</dbReference>
<gene>
    <name evidence="2" type="ORF">JW984_00250</name>
</gene>
<evidence type="ECO:0000259" key="1">
    <source>
        <dbReference type="Pfam" id="PF09968"/>
    </source>
</evidence>
<reference evidence="2" key="2">
    <citation type="submission" date="2021-01" db="EMBL/GenBank/DDBJ databases">
        <authorList>
            <person name="Hahn C.R."/>
            <person name="Youssef N.H."/>
            <person name="Elshahed M."/>
        </authorList>
    </citation>
    <scope>NUCLEOTIDE SEQUENCE</scope>
    <source>
        <strain evidence="2">Zod_Metabat.24</strain>
    </source>
</reference>